<dbReference type="PANTHER" id="PTHR48090:SF7">
    <property type="entry name" value="RFBJ PROTEIN"/>
    <property type="match status" value="1"/>
</dbReference>
<dbReference type="OrthoDB" id="9810303at2"/>
<dbReference type="PANTHER" id="PTHR48090">
    <property type="entry name" value="UNDECAPRENYL-PHOSPHATE 4-DEOXY-4-FORMAMIDO-L-ARABINOSE TRANSFERASE-RELATED"/>
    <property type="match status" value="1"/>
</dbReference>
<proteinExistence type="predicted"/>
<keyword evidence="3" id="KW-1185">Reference proteome</keyword>
<feature type="domain" description="Glycosyltransferase 2-like" evidence="1">
    <location>
        <begin position="5"/>
        <end position="162"/>
    </location>
</feature>
<dbReference type="Proteomes" id="UP000007881">
    <property type="component" value="Chromosome"/>
</dbReference>
<dbReference type="eggNOG" id="COG1216">
    <property type="taxonomic scope" value="Bacteria"/>
</dbReference>
<dbReference type="RefSeq" id="WP_014437499.1">
    <property type="nucleotide sequence ID" value="NC_017080.1"/>
</dbReference>
<dbReference type="InterPro" id="IPR001173">
    <property type="entry name" value="Glyco_trans_2-like"/>
</dbReference>
<dbReference type="AlphaFoldDB" id="I0IG93"/>
<gene>
    <name evidence="2" type="ordered locus">PSMK_21220</name>
</gene>
<keyword evidence="2" id="KW-0808">Transferase</keyword>
<dbReference type="EMBL" id="AP012338">
    <property type="protein sequence ID" value="BAM04281.1"/>
    <property type="molecule type" value="Genomic_DNA"/>
</dbReference>
<dbReference type="InterPro" id="IPR050256">
    <property type="entry name" value="Glycosyltransferase_2"/>
</dbReference>
<dbReference type="GO" id="GO:0016740">
    <property type="term" value="F:transferase activity"/>
    <property type="evidence" value="ECO:0007669"/>
    <property type="project" value="UniProtKB-KW"/>
</dbReference>
<evidence type="ECO:0000313" key="2">
    <source>
        <dbReference type="EMBL" id="BAM04281.1"/>
    </source>
</evidence>
<name>I0IG93_PHYMF</name>
<dbReference type="Gene3D" id="3.90.550.10">
    <property type="entry name" value="Spore Coat Polysaccharide Biosynthesis Protein SpsA, Chain A"/>
    <property type="match status" value="1"/>
</dbReference>
<dbReference type="HOGENOM" id="CLU_033536_7_1_0"/>
<dbReference type="SUPFAM" id="SSF53448">
    <property type="entry name" value="Nucleotide-diphospho-sugar transferases"/>
    <property type="match status" value="1"/>
</dbReference>
<evidence type="ECO:0000313" key="3">
    <source>
        <dbReference type="Proteomes" id="UP000007881"/>
    </source>
</evidence>
<dbReference type="KEGG" id="phm:PSMK_21220"/>
<dbReference type="CDD" id="cd04179">
    <property type="entry name" value="DPM_DPG-synthase_like"/>
    <property type="match status" value="1"/>
</dbReference>
<sequence>MPLLSILIPVFNEAATVKELLARLRAVELAVPREVLLIDDGSTDGTAAILAEAAAADPELRVITQPANRGKGAAVAAGIAASRGDWLLIQDADLEYAPSDIPRLLEPVLAGDADAVYGSRFVGGQRRRVNRFWHTQANRCLTTLCNAVTDLALTDMECCYKLLPGELARSWTLQEAGFGIEPEITCRLAREPRLAIFEVGIRYLGRGREEGKKIGWRDGVRAVWCVAKYGILRR</sequence>
<dbReference type="STRING" id="1142394.PSMK_21220"/>
<organism evidence="2 3">
    <name type="scientific">Phycisphaera mikurensis (strain NBRC 102666 / KCTC 22515 / FYK2301M01)</name>
    <dbReference type="NCBI Taxonomy" id="1142394"/>
    <lineage>
        <taxon>Bacteria</taxon>
        <taxon>Pseudomonadati</taxon>
        <taxon>Planctomycetota</taxon>
        <taxon>Phycisphaerae</taxon>
        <taxon>Phycisphaerales</taxon>
        <taxon>Phycisphaeraceae</taxon>
        <taxon>Phycisphaera</taxon>
    </lineage>
</organism>
<accession>I0IG93</accession>
<reference evidence="2 3" key="1">
    <citation type="submission" date="2012-02" db="EMBL/GenBank/DDBJ databases">
        <title>Complete genome sequence of Phycisphaera mikurensis NBRC 102666.</title>
        <authorList>
            <person name="Ankai A."/>
            <person name="Hosoyama A."/>
            <person name="Terui Y."/>
            <person name="Sekine M."/>
            <person name="Fukai R."/>
            <person name="Kato Y."/>
            <person name="Nakamura S."/>
            <person name="Yamada-Narita S."/>
            <person name="Kawakoshi A."/>
            <person name="Fukunaga Y."/>
            <person name="Yamazaki S."/>
            <person name="Fujita N."/>
        </authorList>
    </citation>
    <scope>NUCLEOTIDE SEQUENCE [LARGE SCALE GENOMIC DNA]</scope>
    <source>
        <strain evidence="3">NBRC 102666 / KCTC 22515 / FYK2301M01</strain>
    </source>
</reference>
<evidence type="ECO:0000259" key="1">
    <source>
        <dbReference type="Pfam" id="PF00535"/>
    </source>
</evidence>
<protein>
    <submittedName>
        <fullName evidence="2">Putative glycosyltransferase</fullName>
    </submittedName>
</protein>
<dbReference type="InterPro" id="IPR029044">
    <property type="entry name" value="Nucleotide-diphossugar_trans"/>
</dbReference>
<dbReference type="Pfam" id="PF00535">
    <property type="entry name" value="Glycos_transf_2"/>
    <property type="match status" value="1"/>
</dbReference>